<reference evidence="3" key="1">
    <citation type="submission" date="2025-08" db="UniProtKB">
        <authorList>
            <consortium name="RefSeq"/>
        </authorList>
    </citation>
    <scope>IDENTIFICATION</scope>
    <source>
        <tissue evidence="3">Adult</tissue>
    </source>
</reference>
<proteinExistence type="predicted"/>
<evidence type="ECO:0000313" key="2">
    <source>
        <dbReference type="Proteomes" id="UP001652620"/>
    </source>
</evidence>
<dbReference type="Pfam" id="PF03184">
    <property type="entry name" value="DDE_1"/>
    <property type="match status" value="1"/>
</dbReference>
<dbReference type="Proteomes" id="UP001652620">
    <property type="component" value="Chromosome 3"/>
</dbReference>
<feature type="domain" description="DDE-1" evidence="1">
    <location>
        <begin position="5"/>
        <end position="122"/>
    </location>
</feature>
<evidence type="ECO:0000259" key="1">
    <source>
        <dbReference type="Pfam" id="PF03184"/>
    </source>
</evidence>
<accession>A0ABM3JDW0</accession>
<dbReference type="InterPro" id="IPR004875">
    <property type="entry name" value="DDE_SF_endonuclease_dom"/>
</dbReference>
<keyword evidence="2" id="KW-1185">Reference proteome</keyword>
<protein>
    <submittedName>
        <fullName evidence="3">Tigger transposable element-derived protein 6-like</fullName>
    </submittedName>
</protein>
<dbReference type="InterPro" id="IPR050863">
    <property type="entry name" value="CenT-Element_Derived"/>
</dbReference>
<dbReference type="GeneID" id="125777182"/>
<dbReference type="PANTHER" id="PTHR19303:SF73">
    <property type="entry name" value="PROTEIN PDC2"/>
    <property type="match status" value="1"/>
</dbReference>
<evidence type="ECO:0000313" key="3">
    <source>
        <dbReference type="RefSeq" id="XP_049307414.1"/>
    </source>
</evidence>
<dbReference type="RefSeq" id="XP_049307414.1">
    <property type="nucleotide sequence ID" value="XM_049451457.1"/>
</dbReference>
<organism evidence="2 3">
    <name type="scientific">Bactrocera dorsalis</name>
    <name type="common">Oriental fruit fly</name>
    <name type="synonym">Dacus dorsalis</name>
    <dbReference type="NCBI Taxonomy" id="27457"/>
    <lineage>
        <taxon>Eukaryota</taxon>
        <taxon>Metazoa</taxon>
        <taxon>Ecdysozoa</taxon>
        <taxon>Arthropoda</taxon>
        <taxon>Hexapoda</taxon>
        <taxon>Insecta</taxon>
        <taxon>Pterygota</taxon>
        <taxon>Neoptera</taxon>
        <taxon>Endopterygota</taxon>
        <taxon>Diptera</taxon>
        <taxon>Brachycera</taxon>
        <taxon>Muscomorpha</taxon>
        <taxon>Tephritoidea</taxon>
        <taxon>Tephritidae</taxon>
        <taxon>Bactrocera</taxon>
        <taxon>Bactrocera</taxon>
    </lineage>
</organism>
<dbReference type="PANTHER" id="PTHR19303">
    <property type="entry name" value="TRANSPOSON"/>
    <property type="match status" value="1"/>
</dbReference>
<gene>
    <name evidence="3" type="primary">LOC125777182</name>
</gene>
<sequence>MTGSLWSMIMKEFDNEMGKQKRKVLLIVDNAACHKVDGLNVENVKITFLPPNTTSLLQPFDQGIIHCFKVYFRQIMVRKQILAIENGLSIKQFITPISILDALNFIKRAWWFVKSDTIRNCFQKAGFQEEDISFDPIEEIVDVPIEIHNFDEYVACDSGIDCFGVLTDEEIVELELE</sequence>
<name>A0ABM3JDW0_BACDO</name>